<dbReference type="Proteomes" id="UP000289132">
    <property type="component" value="Unassembled WGS sequence"/>
</dbReference>
<comment type="caution">
    <text evidence="1">The sequence shown here is derived from an EMBL/GenBank/DDBJ whole genome shotgun (WGS) entry which is preliminary data.</text>
</comment>
<dbReference type="EMBL" id="PDKD01000020">
    <property type="protein sequence ID" value="RXJ89566.1"/>
    <property type="molecule type" value="Genomic_DNA"/>
</dbReference>
<reference evidence="1 2" key="1">
    <citation type="submission" date="2017-10" db="EMBL/GenBank/DDBJ databases">
        <title>Genomics of the genus Arcobacter.</title>
        <authorList>
            <person name="Perez-Cataluna A."/>
            <person name="Figueras M.J."/>
        </authorList>
    </citation>
    <scope>NUCLEOTIDE SEQUENCE [LARGE SCALE GENOMIC DNA]</scope>
    <source>
        <strain evidence="1 2">LMG 25534</strain>
    </source>
</reference>
<name>A0ABY0EUC0_9BACT</name>
<keyword evidence="2" id="KW-1185">Reference proteome</keyword>
<organism evidence="1 2">
    <name type="scientific">Aliarcobacter trophiarum LMG 25534</name>
    <dbReference type="NCBI Taxonomy" id="1032241"/>
    <lineage>
        <taxon>Bacteria</taxon>
        <taxon>Pseudomonadati</taxon>
        <taxon>Campylobacterota</taxon>
        <taxon>Epsilonproteobacteria</taxon>
        <taxon>Campylobacterales</taxon>
        <taxon>Arcobacteraceae</taxon>
        <taxon>Aliarcobacter</taxon>
    </lineage>
</organism>
<dbReference type="RefSeq" id="WP_115427993.1">
    <property type="nucleotide sequence ID" value="NZ_CP031367.1"/>
</dbReference>
<proteinExistence type="predicted"/>
<accession>A0ABY0EUC0</accession>
<gene>
    <name evidence="1" type="ORF">CRU87_08935</name>
</gene>
<sequence>MQFCSRLVAQAYSYIGYKVVENPDFCKPVELENSNFFEEVPSMLRRATQEEINFVSTKNLVYENQISTYKWLNNTRDYARLKFGYEKINSQNDVMNFLIEHPEADDIVSRYIEKSGYLENYTLEKNNNPWLFNTNLFIERFKYIDAILYAINKEFENIQSYTNRIIHNYLTATQNFEIFKFNYFKLDKDLHKNRLEFVISKYTTLIKAMKYVLKKSTKNKYLSSNVSNNMNILNEEKKKLEELCRTSK</sequence>
<evidence type="ECO:0000313" key="2">
    <source>
        <dbReference type="Proteomes" id="UP000289132"/>
    </source>
</evidence>
<evidence type="ECO:0000313" key="1">
    <source>
        <dbReference type="EMBL" id="RXJ89566.1"/>
    </source>
</evidence>
<protein>
    <submittedName>
        <fullName evidence="1">Uncharacterized protein</fullName>
    </submittedName>
</protein>